<evidence type="ECO:0000256" key="1">
    <source>
        <dbReference type="PROSITE-ProRule" id="PRU00042"/>
    </source>
</evidence>
<dbReference type="Proteomes" id="UP000215335">
    <property type="component" value="Unassembled WGS sequence"/>
</dbReference>
<sequence length="61" mass="7299">MCKLSCHNCGRSYSRRDNLQRHIRFVCGQSPKYACLICNRAFKQKSNYHRHVLNMHQTNLM</sequence>
<keyword evidence="1" id="KW-0479">Metal-binding</keyword>
<dbReference type="InterPro" id="IPR036236">
    <property type="entry name" value="Znf_C2H2_sf"/>
</dbReference>
<dbReference type="Gene3D" id="3.30.160.60">
    <property type="entry name" value="Classic Zinc Finger"/>
    <property type="match status" value="2"/>
</dbReference>
<evidence type="ECO:0000259" key="2">
    <source>
        <dbReference type="PROSITE" id="PS50157"/>
    </source>
</evidence>
<dbReference type="Pfam" id="PF00096">
    <property type="entry name" value="zf-C2H2"/>
    <property type="match status" value="2"/>
</dbReference>
<dbReference type="EMBL" id="NNAY01000919">
    <property type="protein sequence ID" value="OXU25914.1"/>
    <property type="molecule type" value="Genomic_DNA"/>
</dbReference>
<keyword evidence="1" id="KW-0862">Zinc</keyword>
<reference evidence="3 4" key="1">
    <citation type="journal article" date="2017" name="Curr. Biol.">
        <title>The Evolution of Venom by Co-option of Single-Copy Genes.</title>
        <authorList>
            <person name="Martinson E.O."/>
            <person name="Mrinalini"/>
            <person name="Kelkar Y.D."/>
            <person name="Chang C.H."/>
            <person name="Werren J.H."/>
        </authorList>
    </citation>
    <scope>NUCLEOTIDE SEQUENCE [LARGE SCALE GENOMIC DNA]</scope>
    <source>
        <strain evidence="3 4">Alberta</strain>
        <tissue evidence="3">Whole body</tissue>
    </source>
</reference>
<protein>
    <recommendedName>
        <fullName evidence="2">C2H2-type domain-containing protein</fullName>
    </recommendedName>
</protein>
<proteinExistence type="predicted"/>
<evidence type="ECO:0000313" key="4">
    <source>
        <dbReference type="Proteomes" id="UP000215335"/>
    </source>
</evidence>
<dbReference type="PROSITE" id="PS00028">
    <property type="entry name" value="ZINC_FINGER_C2H2_1"/>
    <property type="match status" value="1"/>
</dbReference>
<dbReference type="InterPro" id="IPR013087">
    <property type="entry name" value="Znf_C2H2_type"/>
</dbReference>
<name>A0A232F535_9HYME</name>
<dbReference type="PROSITE" id="PS50157">
    <property type="entry name" value="ZINC_FINGER_C2H2_2"/>
    <property type="match status" value="2"/>
</dbReference>
<feature type="domain" description="C2H2-type" evidence="2">
    <location>
        <begin position="4"/>
        <end position="31"/>
    </location>
</feature>
<dbReference type="STRING" id="543379.A0A232F535"/>
<gene>
    <name evidence="3" type="ORF">TSAR_011819</name>
</gene>
<evidence type="ECO:0000313" key="3">
    <source>
        <dbReference type="EMBL" id="OXU25914.1"/>
    </source>
</evidence>
<comment type="caution">
    <text evidence="3">The sequence shown here is derived from an EMBL/GenBank/DDBJ whole genome shotgun (WGS) entry which is preliminary data.</text>
</comment>
<dbReference type="SMART" id="SM00355">
    <property type="entry name" value="ZnF_C2H2"/>
    <property type="match status" value="2"/>
</dbReference>
<feature type="domain" description="C2H2-type" evidence="2">
    <location>
        <begin position="33"/>
        <end position="56"/>
    </location>
</feature>
<dbReference type="OrthoDB" id="10004641at2759"/>
<organism evidence="3 4">
    <name type="scientific">Trichomalopsis sarcophagae</name>
    <dbReference type="NCBI Taxonomy" id="543379"/>
    <lineage>
        <taxon>Eukaryota</taxon>
        <taxon>Metazoa</taxon>
        <taxon>Ecdysozoa</taxon>
        <taxon>Arthropoda</taxon>
        <taxon>Hexapoda</taxon>
        <taxon>Insecta</taxon>
        <taxon>Pterygota</taxon>
        <taxon>Neoptera</taxon>
        <taxon>Endopterygota</taxon>
        <taxon>Hymenoptera</taxon>
        <taxon>Apocrita</taxon>
        <taxon>Proctotrupomorpha</taxon>
        <taxon>Chalcidoidea</taxon>
        <taxon>Pteromalidae</taxon>
        <taxon>Pteromalinae</taxon>
        <taxon>Trichomalopsis</taxon>
    </lineage>
</organism>
<keyword evidence="4" id="KW-1185">Reference proteome</keyword>
<keyword evidence="1" id="KW-0863">Zinc-finger</keyword>
<accession>A0A232F535</accession>
<dbReference type="AlphaFoldDB" id="A0A232F535"/>
<dbReference type="SUPFAM" id="SSF57667">
    <property type="entry name" value="beta-beta-alpha zinc fingers"/>
    <property type="match status" value="1"/>
</dbReference>
<dbReference type="GO" id="GO:0008270">
    <property type="term" value="F:zinc ion binding"/>
    <property type="evidence" value="ECO:0007669"/>
    <property type="project" value="UniProtKB-KW"/>
</dbReference>